<accession>A0A9P5IBI8</accession>
<feature type="compositionally biased region" description="Polar residues" evidence="1">
    <location>
        <begin position="312"/>
        <end position="338"/>
    </location>
</feature>
<reference evidence="2 3" key="1">
    <citation type="journal article" date="2020" name="Genome Biol. Evol.">
        <title>Comparative genomics of Sclerotiniaceae.</title>
        <authorList>
            <person name="Valero Jimenez C.A."/>
            <person name="Steentjes M."/>
            <person name="Scholten O.E."/>
            <person name="Van Kan J.A.L."/>
        </authorList>
    </citation>
    <scope>NUCLEOTIDE SEQUENCE [LARGE SCALE GENOMIC DNA]</scope>
    <source>
        <strain evidence="2 3">MUCL 94</strain>
    </source>
</reference>
<proteinExistence type="predicted"/>
<feature type="region of interest" description="Disordered" evidence="1">
    <location>
        <begin position="312"/>
        <end position="345"/>
    </location>
</feature>
<dbReference type="GeneID" id="62151566"/>
<dbReference type="RefSeq" id="XP_038730742.1">
    <property type="nucleotide sequence ID" value="XM_038878492.1"/>
</dbReference>
<dbReference type="EMBL" id="RCSW01000016">
    <property type="protein sequence ID" value="KAF7936612.1"/>
    <property type="molecule type" value="Genomic_DNA"/>
</dbReference>
<organism evidence="2 3">
    <name type="scientific">Botrytis byssoidea</name>
    <dbReference type="NCBI Taxonomy" id="139641"/>
    <lineage>
        <taxon>Eukaryota</taxon>
        <taxon>Fungi</taxon>
        <taxon>Dikarya</taxon>
        <taxon>Ascomycota</taxon>
        <taxon>Pezizomycotina</taxon>
        <taxon>Leotiomycetes</taxon>
        <taxon>Helotiales</taxon>
        <taxon>Sclerotiniaceae</taxon>
        <taxon>Botrytis</taxon>
    </lineage>
</organism>
<feature type="compositionally biased region" description="Basic residues" evidence="1">
    <location>
        <begin position="10"/>
        <end position="25"/>
    </location>
</feature>
<feature type="compositionally biased region" description="Basic and acidic residues" evidence="1">
    <location>
        <begin position="51"/>
        <end position="131"/>
    </location>
</feature>
<feature type="region of interest" description="Disordered" evidence="1">
    <location>
        <begin position="1"/>
        <end position="206"/>
    </location>
</feature>
<sequence>MPTPEELRKRSDKRNKYQQKYRAARKIGPDEAKRRRDNDLASRRKKRAAKKAKETPEETRVRKEGTSRKARERRAAKDVLDPDKAKKRRDREYTSQRDKREKMAEETPEEMEAKRKETYRKAKELIASERTRARKDKINRKAQKRAWRKKAALQRSDAKGAKEQAAVSERNNSFTSPTSDNRSVGPESPKDPEYYSTSSPDHNAAFTMTGMRTSLPHSNPGQTAHSRFDFMPTSDSYHPSSMNNIGYSAPPNTHTHIQTANSRPDPPPTIYYDSGPHTNSNNSLSLAGGYGPARPEIPVGYESAGFATSFAQPTSGDYHPSSRTSYESPIPSSITAPTADSMYHY</sequence>
<feature type="compositionally biased region" description="Basic residues" evidence="1">
    <location>
        <begin position="132"/>
        <end position="152"/>
    </location>
</feature>
<dbReference type="AlphaFoldDB" id="A0A9P5IBI8"/>
<keyword evidence="3" id="KW-1185">Reference proteome</keyword>
<evidence type="ECO:0000313" key="2">
    <source>
        <dbReference type="EMBL" id="KAF7936612.1"/>
    </source>
</evidence>
<gene>
    <name evidence="2" type="ORF">EAE97_007978</name>
</gene>
<comment type="caution">
    <text evidence="2">The sequence shown here is derived from an EMBL/GenBank/DDBJ whole genome shotgun (WGS) entry which is preliminary data.</text>
</comment>
<evidence type="ECO:0000256" key="1">
    <source>
        <dbReference type="SAM" id="MobiDB-lite"/>
    </source>
</evidence>
<name>A0A9P5IBI8_9HELO</name>
<feature type="compositionally biased region" description="Polar residues" evidence="1">
    <location>
        <begin position="169"/>
        <end position="182"/>
    </location>
</feature>
<dbReference type="Proteomes" id="UP000710849">
    <property type="component" value="Unassembled WGS sequence"/>
</dbReference>
<feature type="compositionally biased region" description="Basic and acidic residues" evidence="1">
    <location>
        <begin position="27"/>
        <end position="42"/>
    </location>
</feature>
<evidence type="ECO:0000313" key="3">
    <source>
        <dbReference type="Proteomes" id="UP000710849"/>
    </source>
</evidence>
<protein>
    <submittedName>
        <fullName evidence="2">Uncharacterized protein</fullName>
    </submittedName>
</protein>